<dbReference type="Gene3D" id="2.30.29.30">
    <property type="entry name" value="Pleckstrin-homology domain (PH domain)/Phosphotyrosine-binding domain (PTB)"/>
    <property type="match status" value="1"/>
</dbReference>
<proteinExistence type="predicted"/>
<dbReference type="PROSITE" id="PS50003">
    <property type="entry name" value="PH_DOMAIN"/>
    <property type="match status" value="1"/>
</dbReference>
<name>A0A4P9Z5F2_9FUNG</name>
<evidence type="ECO:0000259" key="1">
    <source>
        <dbReference type="PROSITE" id="PS50003"/>
    </source>
</evidence>
<dbReference type="EMBL" id="KZ989320">
    <property type="protein sequence ID" value="RKP26850.1"/>
    <property type="molecule type" value="Genomic_DNA"/>
</dbReference>
<evidence type="ECO:0000313" key="2">
    <source>
        <dbReference type="EMBL" id="RKP26850.1"/>
    </source>
</evidence>
<dbReference type="InterPro" id="IPR001849">
    <property type="entry name" value="PH_domain"/>
</dbReference>
<dbReference type="SUPFAM" id="SSF50729">
    <property type="entry name" value="PH domain-like"/>
    <property type="match status" value="1"/>
</dbReference>
<organism evidence="2 3">
    <name type="scientific">Syncephalis pseudoplumigaleata</name>
    <dbReference type="NCBI Taxonomy" id="1712513"/>
    <lineage>
        <taxon>Eukaryota</taxon>
        <taxon>Fungi</taxon>
        <taxon>Fungi incertae sedis</taxon>
        <taxon>Zoopagomycota</taxon>
        <taxon>Zoopagomycotina</taxon>
        <taxon>Zoopagomycetes</taxon>
        <taxon>Zoopagales</taxon>
        <taxon>Piptocephalidaceae</taxon>
        <taxon>Syncephalis</taxon>
    </lineage>
</organism>
<dbReference type="AlphaFoldDB" id="A0A4P9Z5F2"/>
<dbReference type="Proteomes" id="UP000278143">
    <property type="component" value="Unassembled WGS sequence"/>
</dbReference>
<accession>A0A4P9Z5F2</accession>
<feature type="domain" description="PH" evidence="1">
    <location>
        <begin position="192"/>
        <end position="293"/>
    </location>
</feature>
<protein>
    <recommendedName>
        <fullName evidence="1">PH domain-containing protein</fullName>
    </recommendedName>
</protein>
<dbReference type="OrthoDB" id="2123378at2759"/>
<dbReference type="SMART" id="SM00233">
    <property type="entry name" value="PH"/>
    <property type="match status" value="1"/>
</dbReference>
<keyword evidence="3" id="KW-1185">Reference proteome</keyword>
<gene>
    <name evidence="2" type="ORF">SYNPS1DRAFT_21473</name>
</gene>
<dbReference type="InterPro" id="IPR011993">
    <property type="entry name" value="PH-like_dom_sf"/>
</dbReference>
<evidence type="ECO:0000313" key="3">
    <source>
        <dbReference type="Proteomes" id="UP000278143"/>
    </source>
</evidence>
<reference evidence="3" key="1">
    <citation type="journal article" date="2018" name="Nat. Microbiol.">
        <title>Leveraging single-cell genomics to expand the fungal tree of life.</title>
        <authorList>
            <person name="Ahrendt S.R."/>
            <person name="Quandt C.A."/>
            <person name="Ciobanu D."/>
            <person name="Clum A."/>
            <person name="Salamov A."/>
            <person name="Andreopoulos B."/>
            <person name="Cheng J.F."/>
            <person name="Woyke T."/>
            <person name="Pelin A."/>
            <person name="Henrissat B."/>
            <person name="Reynolds N.K."/>
            <person name="Benny G.L."/>
            <person name="Smith M.E."/>
            <person name="James T.Y."/>
            <person name="Grigoriev I.V."/>
        </authorList>
    </citation>
    <scope>NUCLEOTIDE SEQUENCE [LARGE SCALE GENOMIC DNA]</scope>
    <source>
        <strain evidence="3">Benny S71-1</strain>
    </source>
</reference>
<sequence>MQMQSMPQPFGQEVYFNSELKISTPSDGHIALAVKHISDYGAFQSMRSERGLKSLLANPKRSLGSLFHGRRGAKSPGASLYPSKHNLSMKTSSCSEEEVAVCYVPIGQLVPLQLTEYRWLFRIPDHHHARARHSAALPGDIPDGSAMDGRVCGTILVKGVYIPHSCHVPVYQWPESFGACCRILAEQYWHRKVHAEGILQQRGGGVLFWRRRHARLVGGLIQLRDPVTMSPVACVYLDQLLGVAVPSADDTTDWATASAYTFRLRFPDGCVELGASTREERQHWLAILTDIASSTIPPSHDWLEQALAHGTVAAASDARTVADDAGQEHLQAC</sequence>